<dbReference type="InterPro" id="IPR057326">
    <property type="entry name" value="KR_dom"/>
</dbReference>
<proteinExistence type="inferred from homology"/>
<dbReference type="RefSeq" id="WP_256395584.1">
    <property type="nucleotide sequence ID" value="NZ_JANHDJ010000002.1"/>
</dbReference>
<evidence type="ECO:0000256" key="1">
    <source>
        <dbReference type="ARBA" id="ARBA00006484"/>
    </source>
</evidence>
<protein>
    <submittedName>
        <fullName evidence="4">SDR family NAD(P)-dependent oxidoreductase</fullName>
    </submittedName>
</protein>
<dbReference type="InterPro" id="IPR036291">
    <property type="entry name" value="NAD(P)-bd_dom_sf"/>
</dbReference>
<dbReference type="PROSITE" id="PS00061">
    <property type="entry name" value="ADH_SHORT"/>
    <property type="match status" value="1"/>
</dbReference>
<feature type="domain" description="Ketoreductase" evidence="3">
    <location>
        <begin position="8"/>
        <end position="184"/>
    </location>
</feature>
<dbReference type="Proteomes" id="UP001597052">
    <property type="component" value="Unassembled WGS sequence"/>
</dbReference>
<dbReference type="PANTHER" id="PTHR44169">
    <property type="entry name" value="NADPH-DEPENDENT 1-ACYLDIHYDROXYACETONE PHOSPHATE REDUCTASE"/>
    <property type="match status" value="1"/>
</dbReference>
<keyword evidence="5" id="KW-1185">Reference proteome</keyword>
<dbReference type="GO" id="GO:0016491">
    <property type="term" value="F:oxidoreductase activity"/>
    <property type="evidence" value="ECO:0007669"/>
    <property type="project" value="UniProtKB-KW"/>
</dbReference>
<dbReference type="AlphaFoldDB" id="A0ABD6D8D6"/>
<comment type="similarity">
    <text evidence="1">Belongs to the short-chain dehydrogenases/reductases (SDR) family.</text>
</comment>
<dbReference type="InterPro" id="IPR023375">
    <property type="entry name" value="ADC_dom_sf"/>
</dbReference>
<evidence type="ECO:0000313" key="4">
    <source>
        <dbReference type="EMBL" id="MFD1642040.1"/>
    </source>
</evidence>
<dbReference type="PANTHER" id="PTHR44169:SF6">
    <property type="entry name" value="NADPH-DEPENDENT 1-ACYLDIHYDROXYACETONE PHOSPHATE REDUCTASE"/>
    <property type="match status" value="1"/>
</dbReference>
<dbReference type="SMART" id="SM00822">
    <property type="entry name" value="PKS_KR"/>
    <property type="match status" value="1"/>
</dbReference>
<gene>
    <name evidence="4" type="ORF">ACFSBW_09165</name>
</gene>
<dbReference type="PRINTS" id="PR00080">
    <property type="entry name" value="SDRFAMILY"/>
</dbReference>
<dbReference type="Gene3D" id="3.40.50.720">
    <property type="entry name" value="NAD(P)-binding Rossmann-like Domain"/>
    <property type="match status" value="1"/>
</dbReference>
<comment type="caution">
    <text evidence="4">The sequence shown here is derived from an EMBL/GenBank/DDBJ whole genome shotgun (WGS) entry which is preliminary data.</text>
</comment>
<evidence type="ECO:0000313" key="5">
    <source>
        <dbReference type="Proteomes" id="UP001597052"/>
    </source>
</evidence>
<dbReference type="Pfam" id="PF06314">
    <property type="entry name" value="ADC"/>
    <property type="match status" value="1"/>
</dbReference>
<dbReference type="SUPFAM" id="SSF51735">
    <property type="entry name" value="NAD(P)-binding Rossmann-fold domains"/>
    <property type="match status" value="1"/>
</dbReference>
<organism evidence="4 5">
    <name type="scientific">Halohasta litorea</name>
    <dbReference type="NCBI Taxonomy" id="869891"/>
    <lineage>
        <taxon>Archaea</taxon>
        <taxon>Methanobacteriati</taxon>
        <taxon>Methanobacteriota</taxon>
        <taxon>Stenosarchaea group</taxon>
        <taxon>Halobacteria</taxon>
        <taxon>Halobacteriales</taxon>
        <taxon>Haloferacaceae</taxon>
        <taxon>Halohasta</taxon>
    </lineage>
</organism>
<name>A0ABD6D8D6_9EURY</name>
<keyword evidence="2" id="KW-0560">Oxidoreductase</keyword>
<dbReference type="PRINTS" id="PR00081">
    <property type="entry name" value="GDHRDH"/>
</dbReference>
<reference evidence="4 5" key="1">
    <citation type="journal article" date="2019" name="Int. J. Syst. Evol. Microbiol.">
        <title>The Global Catalogue of Microorganisms (GCM) 10K type strain sequencing project: providing services to taxonomists for standard genome sequencing and annotation.</title>
        <authorList>
            <consortium name="The Broad Institute Genomics Platform"/>
            <consortium name="The Broad Institute Genome Sequencing Center for Infectious Disease"/>
            <person name="Wu L."/>
            <person name="Ma J."/>
        </authorList>
    </citation>
    <scope>NUCLEOTIDE SEQUENCE [LARGE SCALE GENOMIC DNA]</scope>
    <source>
        <strain evidence="4 5">CGMCC 1.10593</strain>
    </source>
</reference>
<dbReference type="Gene3D" id="2.40.400.10">
    <property type="entry name" value="Acetoacetate decarboxylase-like"/>
    <property type="match status" value="1"/>
</dbReference>
<accession>A0ABD6D8D6</accession>
<dbReference type="InterPro" id="IPR002347">
    <property type="entry name" value="SDR_fam"/>
</dbReference>
<dbReference type="EMBL" id="JBHUDM010000002">
    <property type="protein sequence ID" value="MFD1642040.1"/>
    <property type="molecule type" value="Genomic_DNA"/>
</dbReference>
<evidence type="ECO:0000259" key="3">
    <source>
        <dbReference type="SMART" id="SM00822"/>
    </source>
</evidence>
<dbReference type="InterPro" id="IPR010451">
    <property type="entry name" value="Acetoacetate_decarboxylase"/>
</dbReference>
<dbReference type="SUPFAM" id="SSF160104">
    <property type="entry name" value="Acetoacetate decarboxylase-like"/>
    <property type="match status" value="1"/>
</dbReference>
<sequence length="531" mass="56368">MPATSSRPVVVITGAASGIGAATAAAFADAGWTVYATDIDPDYPATVEAGCRCLDCDVTDSEEPQAVVDRVLDETGRIDVLVNNAGFAVPGPVEDVSVEASRKQFDVVVHGTHNMTQAALPAMREQGRGRIIMLSSVLGVAPSTGIGTYGAAKAAVESLSDSLRMELRGTGVSVSLIEPAWVDTAFSGSAADRLPSDRTPAYSDIYETVESGWVVDGGPLAVAPEKVADTVVEAATADSPKARYPVGRRSRFVRSERWLPTSISDWSTPAFNRATITARRLWEFCFSSGSDAESTRRLSTGQEVSVPLSTHASISGVVLSASAEGVGSLLPSRLAPVRLTPRRGMVVIMSVDYSRIGRGEIDPYDEVAIMIPAVPDTGRLPLLSALSGGVGGYVWQLPVTTEPACALGREIWGYPKSVAEIDIANDDGVTRTRLAVEGQHVLSLAVEQPPTRDRELSLSSYTVRDGELQQIPNTFSGELGLWPLGRRADWSLGEHAWADSLRSVDLGSRPLARFGGNCEFTIGEPRVVGTR</sequence>
<dbReference type="Pfam" id="PF00106">
    <property type="entry name" value="adh_short"/>
    <property type="match status" value="1"/>
</dbReference>
<evidence type="ECO:0000256" key="2">
    <source>
        <dbReference type="ARBA" id="ARBA00023002"/>
    </source>
</evidence>
<dbReference type="InterPro" id="IPR020904">
    <property type="entry name" value="Sc_DH/Rdtase_CS"/>
</dbReference>